<dbReference type="Pfam" id="PF13579">
    <property type="entry name" value="Glyco_trans_4_4"/>
    <property type="match status" value="1"/>
</dbReference>
<dbReference type="Gene3D" id="3.40.50.2000">
    <property type="entry name" value="Glycogen Phosphorylase B"/>
    <property type="match status" value="2"/>
</dbReference>
<feature type="domain" description="Glycosyltransferase subfamily 4-like N-terminal" evidence="1">
    <location>
        <begin position="18"/>
        <end position="232"/>
    </location>
</feature>
<organism evidence="2 3">
    <name type="scientific">Lysobacter zhanggongensis</name>
    <dbReference type="NCBI Taxonomy" id="1774951"/>
    <lineage>
        <taxon>Bacteria</taxon>
        <taxon>Pseudomonadati</taxon>
        <taxon>Pseudomonadota</taxon>
        <taxon>Gammaproteobacteria</taxon>
        <taxon>Lysobacterales</taxon>
        <taxon>Lysobacteraceae</taxon>
        <taxon>Lysobacter</taxon>
    </lineage>
</organism>
<evidence type="ECO:0000259" key="1">
    <source>
        <dbReference type="Pfam" id="PF13579"/>
    </source>
</evidence>
<reference evidence="2 3" key="1">
    <citation type="journal article" date="2017" name="Curr. Microbiol.">
        <title>Lysobacter zhanggongensis sp. nov. Isolated from a Pit Mud.</title>
        <authorList>
            <person name="Zhang X.F."/>
            <person name="Wang H.H."/>
            <person name="Sun X.Y."/>
            <person name="Pan C.M."/>
        </authorList>
    </citation>
    <scope>NUCLEOTIDE SEQUENCE [LARGE SCALE GENOMIC DNA]</scope>
    <source>
        <strain evidence="2 3">ZGLJ7-1</strain>
    </source>
</reference>
<dbReference type="EMBL" id="JAXGFO010000012">
    <property type="protein sequence ID" value="MEG3156992.1"/>
    <property type="molecule type" value="Genomic_DNA"/>
</dbReference>
<gene>
    <name evidence="2" type="ORF">SNE33_03650</name>
</gene>
<sequence>MNILIVAYEFPPSRSPQAVRWHELSHQLAALGHRVTVLSASESTMLVGAASVGELRRAHGTSVDVVRTSAVTGSRLLWWVRNIVGKNRTGGAVVVPRGFHGLNWKGRIVAVWGWMQAWASFPDVRANWNLTAGPALKDLIATCRPDVVITSHEPASVLELGCFAQEAGIPWVADLGDPIVADYLPARWHRRARRLERLVCERCSLVAVTAQTYADRLHTEYGLEQSRCIVLRQGFPPAADVAPTRSYFGGGTLELLYTGQLYSFRSVEPLLEALATLDGVRLTVLSPQAQRVEPHVERLGSRLRLVPPVPRDVVRQWQRGADILVNIGNTMPLQVPGKLFEYFGSGRPVLHLSACEPDESTDLVRVFRRGWTVENAADPIRAKLLELGALWRRGSLHAGLDLSSRSVGEFSWPMIGEQLSDALSEAVERQTRQIQA</sequence>
<name>A0ABU7YNW5_9GAMM</name>
<dbReference type="RefSeq" id="WP_412699261.1">
    <property type="nucleotide sequence ID" value="NZ_JAXGFO010000012.1"/>
</dbReference>
<dbReference type="Proteomes" id="UP001334501">
    <property type="component" value="Unassembled WGS sequence"/>
</dbReference>
<keyword evidence="3" id="KW-1185">Reference proteome</keyword>
<comment type="caution">
    <text evidence="2">The sequence shown here is derived from an EMBL/GenBank/DDBJ whole genome shotgun (WGS) entry which is preliminary data.</text>
</comment>
<evidence type="ECO:0000313" key="2">
    <source>
        <dbReference type="EMBL" id="MEG3156992.1"/>
    </source>
</evidence>
<dbReference type="SUPFAM" id="SSF53756">
    <property type="entry name" value="UDP-Glycosyltransferase/glycogen phosphorylase"/>
    <property type="match status" value="1"/>
</dbReference>
<proteinExistence type="predicted"/>
<dbReference type="InterPro" id="IPR028098">
    <property type="entry name" value="Glyco_trans_4-like_N"/>
</dbReference>
<accession>A0ABU7YNW5</accession>
<evidence type="ECO:0000313" key="3">
    <source>
        <dbReference type="Proteomes" id="UP001334501"/>
    </source>
</evidence>
<protein>
    <submittedName>
        <fullName evidence="2">Glycosyltransferase</fullName>
    </submittedName>
</protein>